<comment type="caution">
    <text evidence="2">The sequence shown here is derived from an EMBL/GenBank/DDBJ whole genome shotgun (WGS) entry which is preliminary data.</text>
</comment>
<keyword evidence="1" id="KW-0812">Transmembrane</keyword>
<evidence type="ECO:0000313" key="2">
    <source>
        <dbReference type="EMBL" id="MPN52834.1"/>
    </source>
</evidence>
<name>A0A645IWU1_9ZZZZ</name>
<accession>A0A645IWU1</accession>
<dbReference type="GO" id="GO:0009401">
    <property type="term" value="P:phosphoenolpyruvate-dependent sugar phosphotransferase system"/>
    <property type="evidence" value="ECO:0007669"/>
    <property type="project" value="InterPro"/>
</dbReference>
<dbReference type="InterPro" id="IPR004704">
    <property type="entry name" value="PTS_IID_man"/>
</dbReference>
<dbReference type="AlphaFoldDB" id="A0A645IWU1"/>
<sequence length="43" mass="4726">MQGILPIGITFFCYGLLKKGMKINTLIFVVMGLAFVLGFLGIF</sequence>
<evidence type="ECO:0008006" key="3">
    <source>
        <dbReference type="Google" id="ProtNLM"/>
    </source>
</evidence>
<protein>
    <recommendedName>
        <fullName evidence="3">PTS system mannose-specific EIID component</fullName>
    </recommendedName>
</protein>
<organism evidence="2">
    <name type="scientific">bioreactor metagenome</name>
    <dbReference type="NCBI Taxonomy" id="1076179"/>
    <lineage>
        <taxon>unclassified sequences</taxon>
        <taxon>metagenomes</taxon>
        <taxon>ecological metagenomes</taxon>
    </lineage>
</organism>
<gene>
    <name evidence="2" type="ORF">SDC9_200497</name>
</gene>
<keyword evidence="1" id="KW-1133">Transmembrane helix</keyword>
<proteinExistence type="predicted"/>
<keyword evidence="1" id="KW-0472">Membrane</keyword>
<reference evidence="2" key="1">
    <citation type="submission" date="2019-08" db="EMBL/GenBank/DDBJ databases">
        <authorList>
            <person name="Kucharzyk K."/>
            <person name="Murdoch R.W."/>
            <person name="Higgins S."/>
            <person name="Loffler F."/>
        </authorList>
    </citation>
    <scope>NUCLEOTIDE SEQUENCE</scope>
</reference>
<feature type="transmembrane region" description="Helical" evidence="1">
    <location>
        <begin position="23"/>
        <end position="42"/>
    </location>
</feature>
<dbReference type="Pfam" id="PF03613">
    <property type="entry name" value="EIID-AGA"/>
    <property type="match status" value="1"/>
</dbReference>
<evidence type="ECO:0000256" key="1">
    <source>
        <dbReference type="SAM" id="Phobius"/>
    </source>
</evidence>
<dbReference type="EMBL" id="VSSQ01119321">
    <property type="protein sequence ID" value="MPN52834.1"/>
    <property type="molecule type" value="Genomic_DNA"/>
</dbReference>
<dbReference type="GO" id="GO:0016020">
    <property type="term" value="C:membrane"/>
    <property type="evidence" value="ECO:0007669"/>
    <property type="project" value="InterPro"/>
</dbReference>